<dbReference type="EMBL" id="CAADID010000001">
    <property type="protein sequence ID" value="VFR57578.1"/>
    <property type="molecule type" value="Genomic_DNA"/>
</dbReference>
<evidence type="ECO:0000313" key="4">
    <source>
        <dbReference type="EMBL" id="VFR57578.1"/>
    </source>
</evidence>
<reference evidence="2" key="1">
    <citation type="submission" date="2019-03" db="EMBL/GenBank/DDBJ databases">
        <authorList>
            <person name="Danneels B."/>
        </authorList>
    </citation>
    <scope>NUCLEOTIDE SEQUENCE</scope>
</reference>
<evidence type="ECO:0000313" key="8">
    <source>
        <dbReference type="EMBL" id="VFS34959.1"/>
    </source>
</evidence>
<dbReference type="EMBL" id="CAADII010000006">
    <property type="protein sequence ID" value="VFR52951.1"/>
    <property type="molecule type" value="Genomic_DNA"/>
</dbReference>
<evidence type="ECO:0000313" key="2">
    <source>
        <dbReference type="EMBL" id="VFR45728.1"/>
    </source>
</evidence>
<dbReference type="EMBL" id="CAADIO010000025">
    <property type="protein sequence ID" value="VFR91312.1"/>
    <property type="molecule type" value="Genomic_DNA"/>
</dbReference>
<dbReference type="EMBL" id="CAADIK010000049">
    <property type="protein sequence ID" value="VFR80742.1"/>
    <property type="molecule type" value="Genomic_DNA"/>
</dbReference>
<proteinExistence type="predicted"/>
<name>A0A484R5D5_9ZZZZ</name>
<evidence type="ECO:0000256" key="1">
    <source>
        <dbReference type="SAM" id="MobiDB-lite"/>
    </source>
</evidence>
<protein>
    <submittedName>
        <fullName evidence="2">Uncharacterized protein</fullName>
    </submittedName>
</protein>
<evidence type="ECO:0000313" key="7">
    <source>
        <dbReference type="EMBL" id="VFR91312.1"/>
    </source>
</evidence>
<sequence>MSCRGMPLLRSSPHDAVPPDPGGSGAGFAAPPASPPGGGA</sequence>
<accession>A0A484R5D5</accession>
<evidence type="ECO:0000313" key="6">
    <source>
        <dbReference type="EMBL" id="VFR84403.1"/>
    </source>
</evidence>
<evidence type="ECO:0000313" key="3">
    <source>
        <dbReference type="EMBL" id="VFR52951.1"/>
    </source>
</evidence>
<organism evidence="2">
    <name type="scientific">plant metagenome</name>
    <dbReference type="NCBI Taxonomy" id="1297885"/>
    <lineage>
        <taxon>unclassified sequences</taxon>
        <taxon>metagenomes</taxon>
        <taxon>organismal metagenomes</taxon>
    </lineage>
</organism>
<dbReference type="AlphaFoldDB" id="A0A484R5D5"/>
<dbReference type="EMBL" id="CAADIP010000014">
    <property type="protein sequence ID" value="VFR84403.1"/>
    <property type="molecule type" value="Genomic_DNA"/>
</dbReference>
<dbReference type="EMBL" id="CAADIZ010000075">
    <property type="protein sequence ID" value="VFS34959.1"/>
    <property type="molecule type" value="Genomic_DNA"/>
</dbReference>
<evidence type="ECO:0000313" key="5">
    <source>
        <dbReference type="EMBL" id="VFR80742.1"/>
    </source>
</evidence>
<dbReference type="EMBL" id="CAADIG010000019">
    <property type="protein sequence ID" value="VFR45728.1"/>
    <property type="molecule type" value="Genomic_DNA"/>
</dbReference>
<feature type="region of interest" description="Disordered" evidence="1">
    <location>
        <begin position="1"/>
        <end position="40"/>
    </location>
</feature>
<gene>
    <name evidence="2" type="ORF">ANT2_0216</name>
    <name evidence="4" type="ORF">ANT3_0216</name>
    <name evidence="3" type="ORF">BRI6_0213</name>
    <name evidence="5" type="ORF">BRI9_0213</name>
    <name evidence="6" type="ORF">IVO3_0213</name>
    <name evidence="7" type="ORF">RAN3_0215</name>
    <name evidence="8" type="ORF">RAN7_0213</name>
</gene>